<evidence type="ECO:0000256" key="5">
    <source>
        <dbReference type="ARBA" id="ARBA00022989"/>
    </source>
</evidence>
<dbReference type="Proteomes" id="UP000198748">
    <property type="component" value="Unassembled WGS sequence"/>
</dbReference>
<organism evidence="9 10">
    <name type="scientific">Dyadobacter soli</name>
    <dbReference type="NCBI Taxonomy" id="659014"/>
    <lineage>
        <taxon>Bacteria</taxon>
        <taxon>Pseudomonadati</taxon>
        <taxon>Bacteroidota</taxon>
        <taxon>Cytophagia</taxon>
        <taxon>Cytophagales</taxon>
        <taxon>Spirosomataceae</taxon>
        <taxon>Dyadobacter</taxon>
    </lineage>
</organism>
<evidence type="ECO:0000256" key="3">
    <source>
        <dbReference type="ARBA" id="ARBA00022475"/>
    </source>
</evidence>
<proteinExistence type="inferred from homology"/>
<feature type="domain" description="VTT" evidence="8">
    <location>
        <begin position="53"/>
        <end position="180"/>
    </location>
</feature>
<dbReference type="STRING" id="659014.SAMN04487996_11854"/>
<dbReference type="Pfam" id="PF09335">
    <property type="entry name" value="VTT_dom"/>
    <property type="match status" value="1"/>
</dbReference>
<dbReference type="PANTHER" id="PTHR30353:SF0">
    <property type="entry name" value="TRANSMEMBRANE PROTEIN"/>
    <property type="match status" value="1"/>
</dbReference>
<name>A0A1G7TU31_9BACT</name>
<evidence type="ECO:0000256" key="7">
    <source>
        <dbReference type="RuleBase" id="RU367016"/>
    </source>
</evidence>
<feature type="transmembrane region" description="Helical" evidence="7">
    <location>
        <begin position="35"/>
        <end position="53"/>
    </location>
</feature>
<gene>
    <name evidence="9" type="ORF">SAMN04487996_11854</name>
</gene>
<keyword evidence="4 7" id="KW-0812">Transmembrane</keyword>
<keyword evidence="6 7" id="KW-0472">Membrane</keyword>
<evidence type="ECO:0000256" key="2">
    <source>
        <dbReference type="ARBA" id="ARBA00010792"/>
    </source>
</evidence>
<evidence type="ECO:0000256" key="6">
    <source>
        <dbReference type="ARBA" id="ARBA00023136"/>
    </source>
</evidence>
<sequence length="221" mass="25008">MSRGPTFRLLIMDSIVEFFQYILNSEEIIRTGGLLVITFIVFAENGLFFAFFLPGDYLVFLAGVFCGTGILDVPILILLISMLTAAILGSLVGYIFGKYFGDMFKNRPDSFFFKKKHIETTHNYFEKYGSRTLIISRFLPIVRTFAPILAGIVKMSFSSFLINNVVGGAIWIFTLTGGGYLFGERFPWIVDYVQYIIIFFLAITTFTVIKGYLNARKGMAE</sequence>
<evidence type="ECO:0000313" key="10">
    <source>
        <dbReference type="Proteomes" id="UP000198748"/>
    </source>
</evidence>
<dbReference type="AlphaFoldDB" id="A0A1G7TU31"/>
<evidence type="ECO:0000256" key="4">
    <source>
        <dbReference type="ARBA" id="ARBA00022692"/>
    </source>
</evidence>
<comment type="similarity">
    <text evidence="2 7">Belongs to the DedA family.</text>
</comment>
<reference evidence="10" key="1">
    <citation type="submission" date="2016-10" db="EMBL/GenBank/DDBJ databases">
        <authorList>
            <person name="Varghese N."/>
            <person name="Submissions S."/>
        </authorList>
    </citation>
    <scope>NUCLEOTIDE SEQUENCE [LARGE SCALE GENOMIC DNA]</scope>
    <source>
        <strain evidence="10">DSM 25329</strain>
    </source>
</reference>
<keyword evidence="5 7" id="KW-1133">Transmembrane helix</keyword>
<feature type="transmembrane region" description="Helical" evidence="7">
    <location>
        <begin position="160"/>
        <end position="180"/>
    </location>
</feature>
<comment type="subcellular location">
    <subcellularLocation>
        <location evidence="1 7">Cell membrane</location>
        <topology evidence="1 7">Multi-pass membrane protein</topology>
    </subcellularLocation>
</comment>
<feature type="transmembrane region" description="Helical" evidence="7">
    <location>
        <begin position="73"/>
        <end position="97"/>
    </location>
</feature>
<dbReference type="PANTHER" id="PTHR30353">
    <property type="entry name" value="INNER MEMBRANE PROTEIN DEDA-RELATED"/>
    <property type="match status" value="1"/>
</dbReference>
<keyword evidence="3 7" id="KW-1003">Cell membrane</keyword>
<feature type="transmembrane region" description="Helical" evidence="7">
    <location>
        <begin position="192"/>
        <end position="213"/>
    </location>
</feature>
<accession>A0A1G7TU31</accession>
<evidence type="ECO:0000256" key="1">
    <source>
        <dbReference type="ARBA" id="ARBA00004651"/>
    </source>
</evidence>
<evidence type="ECO:0000313" key="9">
    <source>
        <dbReference type="EMBL" id="SDG38787.1"/>
    </source>
</evidence>
<dbReference type="GO" id="GO:0005886">
    <property type="term" value="C:plasma membrane"/>
    <property type="evidence" value="ECO:0007669"/>
    <property type="project" value="UniProtKB-SubCell"/>
</dbReference>
<evidence type="ECO:0000259" key="8">
    <source>
        <dbReference type="Pfam" id="PF09335"/>
    </source>
</evidence>
<dbReference type="EMBL" id="FNAN01000018">
    <property type="protein sequence ID" value="SDG38787.1"/>
    <property type="molecule type" value="Genomic_DNA"/>
</dbReference>
<dbReference type="InterPro" id="IPR032816">
    <property type="entry name" value="VTT_dom"/>
</dbReference>
<dbReference type="InterPro" id="IPR032818">
    <property type="entry name" value="DedA-like"/>
</dbReference>
<keyword evidence="10" id="KW-1185">Reference proteome</keyword>
<protein>
    <submittedName>
        <fullName evidence="9">Membrane-associated protein</fullName>
    </submittedName>
</protein>